<evidence type="ECO:0000313" key="3">
    <source>
        <dbReference type="EMBL" id="MXG89501.1"/>
    </source>
</evidence>
<dbReference type="RefSeq" id="WP_160877002.1">
    <property type="nucleotide sequence ID" value="NZ_WUEK01000004.1"/>
</dbReference>
<dbReference type="AlphaFoldDB" id="A0A6L7EZT7"/>
<accession>A0A6L7EZT7</accession>
<feature type="signal peptide" evidence="2">
    <location>
        <begin position="1"/>
        <end position="27"/>
    </location>
</feature>
<evidence type="ECO:0000256" key="2">
    <source>
        <dbReference type="SAM" id="SignalP"/>
    </source>
</evidence>
<sequence>MRPPRRPWRPIASPRRAAAVASLVAVAGLGAACGGGSQEPTPTPASSLPDDLCATVPEEFREAYALSATDHATSTEGGTSRATCTMDGQAGGQSVDVTLEVTSFPQAGDRSPAQRATAAVAERCEELRSGPLPEVEVQDNRCVATSAVGSAEGGAGAGGHVIDVSRLPEEGALLVVEVEAPGQPTAQVEYDVTGLATSYLSEGLLG</sequence>
<feature type="region of interest" description="Disordered" evidence="1">
    <location>
        <begin position="31"/>
        <end position="51"/>
    </location>
</feature>
<evidence type="ECO:0000256" key="1">
    <source>
        <dbReference type="SAM" id="MobiDB-lite"/>
    </source>
</evidence>
<keyword evidence="2" id="KW-0732">Signal</keyword>
<dbReference type="PROSITE" id="PS51257">
    <property type="entry name" value="PROKAR_LIPOPROTEIN"/>
    <property type="match status" value="1"/>
</dbReference>
<reference evidence="3 4" key="1">
    <citation type="submission" date="2019-12" db="EMBL/GenBank/DDBJ databases">
        <authorList>
            <person name="Kun Z."/>
        </authorList>
    </citation>
    <scope>NUCLEOTIDE SEQUENCE [LARGE SCALE GENOMIC DNA]</scope>
    <source>
        <strain evidence="3 4">YIM 123512</strain>
    </source>
</reference>
<proteinExistence type="predicted"/>
<name>A0A6L7EZT7_9ACTN</name>
<organism evidence="3 4">
    <name type="scientific">Nocardioides flavescens</name>
    <dbReference type="NCBI Taxonomy" id="2691959"/>
    <lineage>
        <taxon>Bacteria</taxon>
        <taxon>Bacillati</taxon>
        <taxon>Actinomycetota</taxon>
        <taxon>Actinomycetes</taxon>
        <taxon>Propionibacteriales</taxon>
        <taxon>Nocardioidaceae</taxon>
        <taxon>Nocardioides</taxon>
    </lineage>
</organism>
<protein>
    <recommendedName>
        <fullName evidence="5">DUF3558 domain-containing protein</fullName>
    </recommendedName>
</protein>
<dbReference type="EMBL" id="WUEK01000004">
    <property type="protein sequence ID" value="MXG89501.1"/>
    <property type="molecule type" value="Genomic_DNA"/>
</dbReference>
<evidence type="ECO:0008006" key="5">
    <source>
        <dbReference type="Google" id="ProtNLM"/>
    </source>
</evidence>
<keyword evidence="4" id="KW-1185">Reference proteome</keyword>
<dbReference type="Proteomes" id="UP000473325">
    <property type="component" value="Unassembled WGS sequence"/>
</dbReference>
<evidence type="ECO:0000313" key="4">
    <source>
        <dbReference type="Proteomes" id="UP000473325"/>
    </source>
</evidence>
<comment type="caution">
    <text evidence="3">The sequence shown here is derived from an EMBL/GenBank/DDBJ whole genome shotgun (WGS) entry which is preliminary data.</text>
</comment>
<feature type="chain" id="PRO_5039191224" description="DUF3558 domain-containing protein" evidence="2">
    <location>
        <begin position="28"/>
        <end position="206"/>
    </location>
</feature>
<gene>
    <name evidence="3" type="ORF">GRQ65_08045</name>
</gene>